<dbReference type="Pfam" id="PF04860">
    <property type="entry name" value="Phage_portal"/>
    <property type="match status" value="1"/>
</dbReference>
<dbReference type="AlphaFoldDB" id="A0A1H0VI24"/>
<dbReference type="STRING" id="91360.SAMN05660330_04089"/>
<dbReference type="OrthoDB" id="5449776at2"/>
<dbReference type="InterPro" id="IPR006944">
    <property type="entry name" value="Phage/GTA_portal"/>
</dbReference>
<dbReference type="EMBL" id="FNJI01000051">
    <property type="protein sequence ID" value="SDP78157.1"/>
    <property type="molecule type" value="Genomic_DNA"/>
</dbReference>
<dbReference type="RefSeq" id="WP_092225960.1">
    <property type="nucleotide sequence ID" value="NZ_FNJI01000051.1"/>
</dbReference>
<keyword evidence="2" id="KW-1185">Reference proteome</keyword>
<evidence type="ECO:0000313" key="1">
    <source>
        <dbReference type="EMBL" id="SDP78157.1"/>
    </source>
</evidence>
<dbReference type="Proteomes" id="UP000199073">
    <property type="component" value="Unassembled WGS sequence"/>
</dbReference>
<sequence length="414" mass="46234">MGAKIIYSAKITKESAQKEQNTGDEIQHPWDESKGDLLVYYNSMPALNAHHARSISVKASCTVNLGLNVIEGNETAVMDRLSNVNEDGESFLEVINKVALDFETTANSYLECVKGRGGRIEEIYFCPAIKTYRRPRGSKTAFLYRGDAEPVEYHRFDPNHLEDHSLIRFAQATQANRHYGLPDWRGIVPEIELDYYSNLYAQGFFLNSGIPDLAIVVEGGEFDEDTEKKVVEFVQQNFKGASNAHRTLYLPINADGVQVKFEKLAPENAWAYPIEKMRDSSRDRILSAHGVPPRLAGVVTAGQLGGGGEVEGQLSIFQEITIAPRQRLFETKINQLLSAMGIMATIAFETINTSSHEKDSEKYSKLYDSGIITLDEAREAVGYGPAVETPPTKEVEKNDNIVLLRKLEQVRRAL</sequence>
<reference evidence="1 2" key="1">
    <citation type="submission" date="2016-10" db="EMBL/GenBank/DDBJ databases">
        <authorList>
            <person name="de Groot N.N."/>
        </authorList>
    </citation>
    <scope>NUCLEOTIDE SEQUENCE [LARGE SCALE GENOMIC DNA]</scope>
    <source>
        <strain evidence="1 2">DSM 12130</strain>
    </source>
</reference>
<protein>
    <submittedName>
        <fullName evidence="1">Phage portal protein</fullName>
    </submittedName>
</protein>
<accession>A0A1H0VI24</accession>
<organism evidence="1 2">
    <name type="scientific">Desulforhopalus singaporensis</name>
    <dbReference type="NCBI Taxonomy" id="91360"/>
    <lineage>
        <taxon>Bacteria</taxon>
        <taxon>Pseudomonadati</taxon>
        <taxon>Thermodesulfobacteriota</taxon>
        <taxon>Desulfobulbia</taxon>
        <taxon>Desulfobulbales</taxon>
        <taxon>Desulfocapsaceae</taxon>
        <taxon>Desulforhopalus</taxon>
    </lineage>
</organism>
<proteinExistence type="predicted"/>
<name>A0A1H0VI24_9BACT</name>
<evidence type="ECO:0000313" key="2">
    <source>
        <dbReference type="Proteomes" id="UP000199073"/>
    </source>
</evidence>
<gene>
    <name evidence="1" type="ORF">SAMN05660330_04089</name>
</gene>